<evidence type="ECO:0000313" key="3">
    <source>
        <dbReference type="Proteomes" id="UP001595547"/>
    </source>
</evidence>
<feature type="signal peptide" evidence="1">
    <location>
        <begin position="1"/>
        <end position="18"/>
    </location>
</feature>
<dbReference type="Proteomes" id="UP001595547">
    <property type="component" value="Unassembled WGS sequence"/>
</dbReference>
<reference evidence="3" key="1">
    <citation type="journal article" date="2019" name="Int. J. Syst. Evol. Microbiol.">
        <title>The Global Catalogue of Microorganisms (GCM) 10K type strain sequencing project: providing services to taxonomists for standard genome sequencing and annotation.</title>
        <authorList>
            <consortium name="The Broad Institute Genomics Platform"/>
            <consortium name="The Broad Institute Genome Sequencing Center for Infectious Disease"/>
            <person name="Wu L."/>
            <person name="Ma J."/>
        </authorList>
    </citation>
    <scope>NUCLEOTIDE SEQUENCE [LARGE SCALE GENOMIC DNA]</scope>
    <source>
        <strain evidence="3">KCTC 52039</strain>
    </source>
</reference>
<evidence type="ECO:0000256" key="1">
    <source>
        <dbReference type="SAM" id="SignalP"/>
    </source>
</evidence>
<keyword evidence="3" id="KW-1185">Reference proteome</keyword>
<sequence>MKPFTLLFAAALMLTACGGNPFVDTPPVDPTDPTDPDAPVTVDPKVAVDLRSVTYNPDGAGSLTMNIDGLAGNTANVPFVRNGSLDVAGYEAYTYQNRITQRSYIALVATNARTSLLATAVSDGGQSNRHMGGGSFARLDVFTKPTTGTFSYAGTYAGIFAPGDATSDLPPGLVANRPYRVQGDALVNASFVNSQVDGSVANRWLLDASGNRIDLNADGVVDDEDRLVDISFPRMDITANGQFLGDVEVSAAPDVPDSGSAIGTVNGVFGGAGATDVAGAIVINPIPGNNGIWEHGVFNLPRCGLAGESPLCNPTPLP</sequence>
<evidence type="ECO:0008006" key="4">
    <source>
        <dbReference type="Google" id="ProtNLM"/>
    </source>
</evidence>
<protein>
    <recommendedName>
        <fullName evidence="4">Thymidylate synthase</fullName>
    </recommendedName>
</protein>
<keyword evidence="1" id="KW-0732">Signal</keyword>
<dbReference type="Gene3D" id="2.40.160.90">
    <property type="match status" value="1"/>
</dbReference>
<gene>
    <name evidence="2" type="ORF">ACFOGH_00615</name>
</gene>
<dbReference type="EMBL" id="JBHRTO010000001">
    <property type="protein sequence ID" value="MFC3179480.1"/>
    <property type="molecule type" value="Genomic_DNA"/>
</dbReference>
<name>A0ABV7ISH5_9RHOB</name>
<feature type="chain" id="PRO_5045495073" description="Thymidylate synthase" evidence="1">
    <location>
        <begin position="19"/>
        <end position="318"/>
    </location>
</feature>
<dbReference type="PROSITE" id="PS51257">
    <property type="entry name" value="PROKAR_LIPOPROTEIN"/>
    <property type="match status" value="1"/>
</dbReference>
<evidence type="ECO:0000313" key="2">
    <source>
        <dbReference type="EMBL" id="MFC3179480.1"/>
    </source>
</evidence>
<dbReference type="RefSeq" id="WP_380071124.1">
    <property type="nucleotide sequence ID" value="NZ_JBHRTO010000001.1"/>
</dbReference>
<proteinExistence type="predicted"/>
<comment type="caution">
    <text evidence="2">The sequence shown here is derived from an EMBL/GenBank/DDBJ whole genome shotgun (WGS) entry which is preliminary data.</text>
</comment>
<organism evidence="2 3">
    <name type="scientific">Cypionkella sinensis</name>
    <dbReference type="NCBI Taxonomy" id="1756043"/>
    <lineage>
        <taxon>Bacteria</taxon>
        <taxon>Pseudomonadati</taxon>
        <taxon>Pseudomonadota</taxon>
        <taxon>Alphaproteobacteria</taxon>
        <taxon>Rhodobacterales</taxon>
        <taxon>Paracoccaceae</taxon>
        <taxon>Cypionkella</taxon>
    </lineage>
</organism>
<accession>A0ABV7ISH5</accession>